<sequence length="152" mass="17038">MAKADVSQSQVAALKTQSSTVLYHNAQTGLRIAQTAECNAFIRDKIVPTAISNRDIEKCHICYATKNTKTEEFVSELLNQLQQEKCLVLFAYGPHIQRAVTILELVKTRAGTETLQQTNTLERFVNVVPGRNELLDRKLNVPILVAVICRKK</sequence>
<evidence type="ECO:0000313" key="3">
    <source>
        <dbReference type="Proteomes" id="UP000191144"/>
    </source>
</evidence>
<accession>A0A1G4IQC9</accession>
<evidence type="ECO:0000313" key="2">
    <source>
        <dbReference type="EMBL" id="SCU78970.1"/>
    </source>
</evidence>
<name>A0A1G4IQC9_9SACH</name>
<proteinExistence type="predicted"/>
<dbReference type="Proteomes" id="UP000191144">
    <property type="component" value="Chromosome A"/>
</dbReference>
<reference evidence="3" key="1">
    <citation type="submission" date="2016-03" db="EMBL/GenBank/DDBJ databases">
        <authorList>
            <person name="Devillers Hugo."/>
        </authorList>
    </citation>
    <scope>NUCLEOTIDE SEQUENCE [LARGE SCALE GENOMIC DNA]</scope>
</reference>
<feature type="domain" description="DNA/RNA-binding protein Alba-like" evidence="1">
    <location>
        <begin position="65"/>
        <end position="122"/>
    </location>
</feature>
<dbReference type="AlphaFoldDB" id="A0A1G4IQC9"/>
<dbReference type="SUPFAM" id="SSF82704">
    <property type="entry name" value="AlbA-like"/>
    <property type="match status" value="1"/>
</dbReference>
<keyword evidence="3" id="KW-1185">Reference proteome</keyword>
<dbReference type="EMBL" id="LT598483">
    <property type="protein sequence ID" value="SCU78970.1"/>
    <property type="molecule type" value="Genomic_DNA"/>
</dbReference>
<organism evidence="2 3">
    <name type="scientific">Lachancea meyersii CBS 8951</name>
    <dbReference type="NCBI Taxonomy" id="1266667"/>
    <lineage>
        <taxon>Eukaryota</taxon>
        <taxon>Fungi</taxon>
        <taxon>Dikarya</taxon>
        <taxon>Ascomycota</taxon>
        <taxon>Saccharomycotina</taxon>
        <taxon>Saccharomycetes</taxon>
        <taxon>Saccharomycetales</taxon>
        <taxon>Saccharomycetaceae</taxon>
        <taxon>Lachancea</taxon>
    </lineage>
</organism>
<dbReference type="GO" id="GO:0003676">
    <property type="term" value="F:nucleic acid binding"/>
    <property type="evidence" value="ECO:0007669"/>
    <property type="project" value="InterPro"/>
</dbReference>
<dbReference type="InterPro" id="IPR002775">
    <property type="entry name" value="DNA/RNA-bd_Alba-like"/>
</dbReference>
<dbReference type="InterPro" id="IPR036882">
    <property type="entry name" value="Alba-like_dom_sf"/>
</dbReference>
<dbReference type="OrthoDB" id="4033941at2759"/>
<gene>
    <name evidence="2" type="ORF">LAME_0A06656G</name>
</gene>
<evidence type="ECO:0000259" key="1">
    <source>
        <dbReference type="Pfam" id="PF01918"/>
    </source>
</evidence>
<dbReference type="Pfam" id="PF01918">
    <property type="entry name" value="Alba"/>
    <property type="match status" value="1"/>
</dbReference>
<dbReference type="Gene3D" id="3.30.110.20">
    <property type="entry name" value="Alba-like domain"/>
    <property type="match status" value="1"/>
</dbReference>
<protein>
    <submittedName>
        <fullName evidence="2">LAME_0A06656g1_1</fullName>
    </submittedName>
</protein>